<name>A0ABV8VVP0_9BACI</name>
<keyword evidence="1" id="KW-1133">Transmembrane helix</keyword>
<proteinExistence type="predicted"/>
<keyword evidence="1" id="KW-0472">Membrane</keyword>
<protein>
    <submittedName>
        <fullName evidence="2">Uncharacterized protein</fullName>
    </submittedName>
</protein>
<accession>A0ABV8VVP0</accession>
<comment type="caution">
    <text evidence="2">The sequence shown here is derived from an EMBL/GenBank/DDBJ whole genome shotgun (WGS) entry which is preliminary data.</text>
</comment>
<reference evidence="3" key="1">
    <citation type="journal article" date="2019" name="Int. J. Syst. Evol. Microbiol.">
        <title>The Global Catalogue of Microorganisms (GCM) 10K type strain sequencing project: providing services to taxonomists for standard genome sequencing and annotation.</title>
        <authorList>
            <consortium name="The Broad Institute Genomics Platform"/>
            <consortium name="The Broad Institute Genome Sequencing Center for Infectious Disease"/>
            <person name="Wu L."/>
            <person name="Ma J."/>
        </authorList>
    </citation>
    <scope>NUCLEOTIDE SEQUENCE [LARGE SCALE GENOMIC DNA]</scope>
    <source>
        <strain evidence="3">KACC 14058</strain>
    </source>
</reference>
<sequence>MRIVWTILIVFAIVLNLFGLMRFIPLYFTAPLLFIVFYLAIYYSYGRKTFKGYKKNVTFPSIRNR</sequence>
<keyword evidence="1" id="KW-0812">Transmembrane</keyword>
<dbReference type="EMBL" id="JBHSDV010000001">
    <property type="protein sequence ID" value="MFC4386863.1"/>
    <property type="molecule type" value="Genomic_DNA"/>
</dbReference>
<evidence type="ECO:0000256" key="1">
    <source>
        <dbReference type="SAM" id="Phobius"/>
    </source>
</evidence>
<dbReference type="Proteomes" id="UP001595880">
    <property type="component" value="Unassembled WGS sequence"/>
</dbReference>
<feature type="transmembrane region" description="Helical" evidence="1">
    <location>
        <begin position="5"/>
        <end position="21"/>
    </location>
</feature>
<evidence type="ECO:0000313" key="3">
    <source>
        <dbReference type="Proteomes" id="UP001595880"/>
    </source>
</evidence>
<feature type="transmembrane region" description="Helical" evidence="1">
    <location>
        <begin position="27"/>
        <end position="45"/>
    </location>
</feature>
<dbReference type="RefSeq" id="WP_390195899.1">
    <property type="nucleotide sequence ID" value="NZ_JBHSDV010000001.1"/>
</dbReference>
<keyword evidence="3" id="KW-1185">Reference proteome</keyword>
<gene>
    <name evidence="2" type="ORF">ACFOZ1_03470</name>
</gene>
<organism evidence="2 3">
    <name type="scientific">Gracilibacillus marinus</name>
    <dbReference type="NCBI Taxonomy" id="630535"/>
    <lineage>
        <taxon>Bacteria</taxon>
        <taxon>Bacillati</taxon>
        <taxon>Bacillota</taxon>
        <taxon>Bacilli</taxon>
        <taxon>Bacillales</taxon>
        <taxon>Bacillaceae</taxon>
        <taxon>Gracilibacillus</taxon>
    </lineage>
</organism>
<evidence type="ECO:0000313" key="2">
    <source>
        <dbReference type="EMBL" id="MFC4386863.1"/>
    </source>
</evidence>